<keyword evidence="1" id="KW-0812">Transmembrane</keyword>
<evidence type="ECO:0000313" key="3">
    <source>
        <dbReference type="Proteomes" id="UP000268051"/>
    </source>
</evidence>
<comment type="caution">
    <text evidence="2">The sequence shown here is derived from an EMBL/GenBank/DDBJ whole genome shotgun (WGS) entry which is preliminary data.</text>
</comment>
<evidence type="ECO:0000256" key="1">
    <source>
        <dbReference type="SAM" id="Phobius"/>
    </source>
</evidence>
<evidence type="ECO:0000313" key="2">
    <source>
        <dbReference type="EMBL" id="ROU09857.1"/>
    </source>
</evidence>
<accession>A0A3N2RR25</accession>
<reference evidence="2 3" key="1">
    <citation type="submission" date="2018-10" db="EMBL/GenBank/DDBJ databases">
        <title>Horizontal transference of carbapenem resistance between Klebsiella pneumoniae and Kluyvera ascorbata during abdominal infection: a case report.</title>
        <authorList>
            <person name="Raro O.H.F."/>
            <person name="Lima-Morales D."/>
            <person name="Barth A.L."/>
            <person name="Paim T.G.S."/>
            <person name="Mott M.P."/>
            <person name="Riche C.V.W."/>
            <person name="Teixeira U.F."/>
            <person name="Waechter F."/>
            <person name="Dias C.A.G."/>
        </authorList>
    </citation>
    <scope>NUCLEOTIDE SEQUENCE [LARGE SCALE GENOMIC DNA]</scope>
    <source>
        <strain evidence="2 3">OT2</strain>
    </source>
</reference>
<keyword evidence="1" id="KW-1133">Transmembrane helix</keyword>
<protein>
    <submittedName>
        <fullName evidence="2">Uncharacterized protein</fullName>
    </submittedName>
</protein>
<dbReference type="OrthoDB" id="9988818at2"/>
<sequence length="64" mass="7494">MDIGWVLILIIFYFHLGWCWVSVLTRIEPDYVWSPLKHAAALILWPFSLIIVDAGMEDTHDHLD</sequence>
<gene>
    <name evidence="2" type="ORF">EB837_23665</name>
</gene>
<name>A0A3N2RR25_9ENTR</name>
<dbReference type="Proteomes" id="UP000268051">
    <property type="component" value="Unassembled WGS sequence"/>
</dbReference>
<dbReference type="EMBL" id="RHFN01000038">
    <property type="protein sequence ID" value="ROU09857.1"/>
    <property type="molecule type" value="Genomic_DNA"/>
</dbReference>
<feature type="transmembrane region" description="Helical" evidence="1">
    <location>
        <begin position="6"/>
        <end position="27"/>
    </location>
</feature>
<dbReference type="RefSeq" id="WP_123652700.1">
    <property type="nucleotide sequence ID" value="NZ_RHFN01000038.1"/>
</dbReference>
<proteinExistence type="predicted"/>
<dbReference type="AlphaFoldDB" id="A0A3N2RR25"/>
<organism evidence="2 3">
    <name type="scientific">Kluyvera ascorbata</name>
    <dbReference type="NCBI Taxonomy" id="51288"/>
    <lineage>
        <taxon>Bacteria</taxon>
        <taxon>Pseudomonadati</taxon>
        <taxon>Pseudomonadota</taxon>
        <taxon>Gammaproteobacteria</taxon>
        <taxon>Enterobacterales</taxon>
        <taxon>Enterobacteriaceae</taxon>
        <taxon>Kluyvera</taxon>
    </lineage>
</organism>
<keyword evidence="1" id="KW-0472">Membrane</keyword>